<accession>A0A0B7AGF3</accession>
<organism evidence="1">
    <name type="scientific">Arion vulgaris</name>
    <dbReference type="NCBI Taxonomy" id="1028688"/>
    <lineage>
        <taxon>Eukaryota</taxon>
        <taxon>Metazoa</taxon>
        <taxon>Spiralia</taxon>
        <taxon>Lophotrochozoa</taxon>
        <taxon>Mollusca</taxon>
        <taxon>Gastropoda</taxon>
        <taxon>Heterobranchia</taxon>
        <taxon>Euthyneura</taxon>
        <taxon>Panpulmonata</taxon>
        <taxon>Eupulmonata</taxon>
        <taxon>Stylommatophora</taxon>
        <taxon>Helicina</taxon>
        <taxon>Arionoidea</taxon>
        <taxon>Arionidae</taxon>
        <taxon>Arion</taxon>
    </lineage>
</organism>
<feature type="non-terminal residue" evidence="1">
    <location>
        <position position="1"/>
    </location>
</feature>
<reference evidence="1" key="1">
    <citation type="submission" date="2014-12" db="EMBL/GenBank/DDBJ databases">
        <title>Insight into the proteome of Arion vulgaris.</title>
        <authorList>
            <person name="Aradska J."/>
            <person name="Bulat T."/>
            <person name="Smidak R."/>
            <person name="Sarate P."/>
            <person name="Gangsoo J."/>
            <person name="Sialana F."/>
            <person name="Bilban M."/>
            <person name="Lubec G."/>
        </authorList>
    </citation>
    <scope>NUCLEOTIDE SEQUENCE</scope>
    <source>
        <tissue evidence="1">Skin</tissue>
    </source>
</reference>
<proteinExistence type="predicted"/>
<dbReference type="AlphaFoldDB" id="A0A0B7AGF3"/>
<gene>
    <name evidence="1" type="primary">ORF113744</name>
</gene>
<protein>
    <submittedName>
        <fullName evidence="1">Uncharacterized protein</fullName>
    </submittedName>
</protein>
<name>A0A0B7AGF3_9EUPU</name>
<dbReference type="EMBL" id="HACG01032261">
    <property type="protein sequence ID" value="CEK79126.1"/>
    <property type="molecule type" value="Transcribed_RNA"/>
</dbReference>
<evidence type="ECO:0000313" key="1">
    <source>
        <dbReference type="EMBL" id="CEK79126.1"/>
    </source>
</evidence>
<sequence>FLHSVSNSGLQGFPLPLLPWWVSLEGLSHDDVRRPPQCVSYINTHYCIYISECVCTCFLLTKILLTLFQICVLQFKTAQNIKV</sequence>